<accession>A0A6S6S255</accession>
<protein>
    <submittedName>
        <fullName evidence="1">Uncharacterized protein</fullName>
    </submittedName>
</protein>
<sequence>MNMKNELMSVADVNTLINAGRVLVIAGDEALFAKLDLGNWIGGTIPCFMDKEGAGINYTDVFVTDFTDVIANFSIKEYNAAEITTTMLTDRYSGGFSYLLLPAFSELHQTYALKSSEASTLFDIPIMGWITGVHLDLMGVKPPKVINGKTGVISGNKGLVLHCELKEGTHAEVDIVNIYQNTKADKIVFQEDSFSCSDCLINGTPANLADYYIANKLDLSLPLVADYSGAAINVCVQAVDEEKKEVSFFGPVLRGQEYSIAEPIDDLFGTFSNALPKDTSGLICSCNCMLNYVNIEMENKLLGDYRGPFTFGEIAYVLVNQTMVTLSLRET</sequence>
<name>A0A6S6S255_9BACT</name>
<dbReference type="AlphaFoldDB" id="A0A6S6S255"/>
<dbReference type="Pfam" id="PF22396">
    <property type="entry name" value="DUF6976"/>
    <property type="match status" value="1"/>
</dbReference>
<dbReference type="EMBL" id="CACVAQ010000001">
    <property type="protein sequence ID" value="CAA6798364.1"/>
    <property type="molecule type" value="Genomic_DNA"/>
</dbReference>
<evidence type="ECO:0000313" key="1">
    <source>
        <dbReference type="EMBL" id="CAA6798364.1"/>
    </source>
</evidence>
<reference evidence="1" key="1">
    <citation type="submission" date="2020-01" db="EMBL/GenBank/DDBJ databases">
        <authorList>
            <person name="Meier V. D."/>
            <person name="Meier V D."/>
        </authorList>
    </citation>
    <scope>NUCLEOTIDE SEQUENCE</scope>
    <source>
        <strain evidence="1">HLG_WM_MAG_10</strain>
    </source>
</reference>
<organism evidence="1">
    <name type="scientific">uncultured Aureispira sp</name>
    <dbReference type="NCBI Taxonomy" id="1331704"/>
    <lineage>
        <taxon>Bacteria</taxon>
        <taxon>Pseudomonadati</taxon>
        <taxon>Bacteroidota</taxon>
        <taxon>Saprospiria</taxon>
        <taxon>Saprospirales</taxon>
        <taxon>Saprospiraceae</taxon>
        <taxon>Aureispira</taxon>
        <taxon>environmental samples</taxon>
    </lineage>
</organism>
<dbReference type="InterPro" id="IPR054249">
    <property type="entry name" value="DUF6976"/>
</dbReference>
<proteinExistence type="predicted"/>
<gene>
    <name evidence="1" type="ORF">HELGO_WM27574</name>
</gene>